<proteinExistence type="predicted"/>
<comment type="caution">
    <text evidence="1">The sequence shown here is derived from an EMBL/GenBank/DDBJ whole genome shotgun (WGS) entry which is preliminary data.</text>
</comment>
<dbReference type="EMBL" id="JBHUKR010000002">
    <property type="protein sequence ID" value="MFD2414892.1"/>
    <property type="molecule type" value="Genomic_DNA"/>
</dbReference>
<accession>A0ABW5FM99</accession>
<keyword evidence="2" id="KW-1185">Reference proteome</keyword>
<dbReference type="Proteomes" id="UP001597417">
    <property type="component" value="Unassembled WGS sequence"/>
</dbReference>
<dbReference type="Gene3D" id="3.50.30.50">
    <property type="entry name" value="Putative cyclase"/>
    <property type="match status" value="1"/>
</dbReference>
<dbReference type="RefSeq" id="WP_378260179.1">
    <property type="nucleotide sequence ID" value="NZ_JBHUKR010000002.1"/>
</dbReference>
<dbReference type="PANTHER" id="PTHR34861">
    <property type="match status" value="1"/>
</dbReference>
<sequence length="317" mass="34700">MATSFGLDEISIERLFESLTNWGRWGEHDEKGTLNLISARNVLGAVALVADGTTISLSRTISDEPGPDVLDPPIHHMLNSGEHFALHPESVPDIGLQLSRDFLGWTFHGLYMTHLDALSHVFFKGQMYNGKSSQLVTTHQGATVCSVEVAATGITTRGLLADIPRYRGVRWLENGEPVGPEELEAVLESQGLVPRSGDALIVRTGYWGRREAEGPSAGFDGLPGLHAACLPLLRKWDISLLASDAVNDVLPSGFDVMRMPIHEIGQVSMGLWLQDNCDLEQLSEACLSRKRYEFMFSISPMRIHNGTGSPTNPIAIF</sequence>
<evidence type="ECO:0000313" key="2">
    <source>
        <dbReference type="Proteomes" id="UP001597417"/>
    </source>
</evidence>
<protein>
    <submittedName>
        <fullName evidence="1">Cyclase family protein</fullName>
    </submittedName>
</protein>
<reference evidence="2" key="1">
    <citation type="journal article" date="2019" name="Int. J. Syst. Evol. Microbiol.">
        <title>The Global Catalogue of Microorganisms (GCM) 10K type strain sequencing project: providing services to taxonomists for standard genome sequencing and annotation.</title>
        <authorList>
            <consortium name="The Broad Institute Genomics Platform"/>
            <consortium name="The Broad Institute Genome Sequencing Center for Infectious Disease"/>
            <person name="Wu L."/>
            <person name="Ma J."/>
        </authorList>
    </citation>
    <scope>NUCLEOTIDE SEQUENCE [LARGE SCALE GENOMIC DNA]</scope>
    <source>
        <strain evidence="2">CGMCC 4.7645</strain>
    </source>
</reference>
<dbReference type="InterPro" id="IPR007325">
    <property type="entry name" value="KFase/CYL"/>
</dbReference>
<evidence type="ECO:0000313" key="1">
    <source>
        <dbReference type="EMBL" id="MFD2414892.1"/>
    </source>
</evidence>
<dbReference type="PANTHER" id="PTHR34861:SF10">
    <property type="entry name" value="CYCLASE"/>
    <property type="match status" value="1"/>
</dbReference>
<name>A0ABW5FM99_9PSEU</name>
<gene>
    <name evidence="1" type="ORF">ACFSXZ_00945</name>
</gene>
<dbReference type="Pfam" id="PF04199">
    <property type="entry name" value="Cyclase"/>
    <property type="match status" value="1"/>
</dbReference>
<dbReference type="SUPFAM" id="SSF102198">
    <property type="entry name" value="Putative cyclase"/>
    <property type="match status" value="1"/>
</dbReference>
<dbReference type="InterPro" id="IPR037175">
    <property type="entry name" value="KFase_sf"/>
</dbReference>
<organism evidence="1 2">
    <name type="scientific">Amycolatopsis pigmentata</name>
    <dbReference type="NCBI Taxonomy" id="450801"/>
    <lineage>
        <taxon>Bacteria</taxon>
        <taxon>Bacillati</taxon>
        <taxon>Actinomycetota</taxon>
        <taxon>Actinomycetes</taxon>
        <taxon>Pseudonocardiales</taxon>
        <taxon>Pseudonocardiaceae</taxon>
        <taxon>Amycolatopsis</taxon>
    </lineage>
</organism>